<keyword evidence="3" id="KW-0804">Transcription</keyword>
<dbReference type="SUPFAM" id="SSF46689">
    <property type="entry name" value="Homeodomain-like"/>
    <property type="match status" value="2"/>
</dbReference>
<protein>
    <submittedName>
        <fullName evidence="5">Helix-turn-helix domain-containing protein</fullName>
    </submittedName>
</protein>
<dbReference type="InterPro" id="IPR018060">
    <property type="entry name" value="HTH_AraC"/>
</dbReference>
<dbReference type="PANTHER" id="PTHR43280:SF2">
    <property type="entry name" value="HTH-TYPE TRANSCRIPTIONAL REGULATOR EXSA"/>
    <property type="match status" value="1"/>
</dbReference>
<dbReference type="InterPro" id="IPR029062">
    <property type="entry name" value="Class_I_gatase-like"/>
</dbReference>
<evidence type="ECO:0000256" key="3">
    <source>
        <dbReference type="ARBA" id="ARBA00023163"/>
    </source>
</evidence>
<dbReference type="PANTHER" id="PTHR43280">
    <property type="entry name" value="ARAC-FAMILY TRANSCRIPTIONAL REGULATOR"/>
    <property type="match status" value="1"/>
</dbReference>
<dbReference type="SMART" id="SM00342">
    <property type="entry name" value="HTH_ARAC"/>
    <property type="match status" value="1"/>
</dbReference>
<sequence length="331" mass="36116">MCAHHAEERFVDHATLLTSPHVMRREMTSLADARHIGILIFDGHCLFTTGVISEVFQLANGLMRFSSGQPPYRVSLLSKLGGPVTSSSSIAVMTQRLDAYSVSDFHALYVASNDVRVTSGFDVQLARWLSGANAPSHASASRPASASAFEVEIGAHARPSVPVFWIGSGSMPAWALNQKAAQMALTQIASDHGEDMSLRIASSLPPSVGEVVKSRSETPSLNTTVDKIHESTRWMRENFGGDISVSDAAAVAAMSVRNYLRRFKSEFSVTPLEYLMQLRFEAICAMLVGTKLPVDKIARRCGMGNGDRLGRLFRKRYGVSPTVYRKHALSQ</sequence>
<dbReference type="Proteomes" id="UP000256838">
    <property type="component" value="Unassembled WGS sequence"/>
</dbReference>
<feature type="domain" description="HTH araC/xylS-type" evidence="4">
    <location>
        <begin position="229"/>
        <end position="327"/>
    </location>
</feature>
<organism evidence="5 6">
    <name type="scientific">Trinickia dinghuensis</name>
    <dbReference type="NCBI Taxonomy" id="2291023"/>
    <lineage>
        <taxon>Bacteria</taxon>
        <taxon>Pseudomonadati</taxon>
        <taxon>Pseudomonadota</taxon>
        <taxon>Betaproteobacteria</taxon>
        <taxon>Burkholderiales</taxon>
        <taxon>Burkholderiaceae</taxon>
        <taxon>Trinickia</taxon>
    </lineage>
</organism>
<evidence type="ECO:0000256" key="2">
    <source>
        <dbReference type="ARBA" id="ARBA00023125"/>
    </source>
</evidence>
<dbReference type="AlphaFoldDB" id="A0A3D8JXF7"/>
<keyword evidence="1" id="KW-0805">Transcription regulation</keyword>
<gene>
    <name evidence="5" type="ORF">DWV00_19020</name>
</gene>
<proteinExistence type="predicted"/>
<dbReference type="PROSITE" id="PS01124">
    <property type="entry name" value="HTH_ARAC_FAMILY_2"/>
    <property type="match status" value="1"/>
</dbReference>
<accession>A0A3D8JXF7</accession>
<reference evidence="5 6" key="1">
    <citation type="submission" date="2018-08" db="EMBL/GenBank/DDBJ databases">
        <title>Paraburkholderia sp. DHOM06 isolated from forest soil.</title>
        <authorList>
            <person name="Gao Z.-H."/>
            <person name="Qiu L.-H."/>
        </authorList>
    </citation>
    <scope>NUCLEOTIDE SEQUENCE [LARGE SCALE GENOMIC DNA]</scope>
    <source>
        <strain evidence="5 6">DHOM06</strain>
    </source>
</reference>
<dbReference type="Gene3D" id="3.40.50.880">
    <property type="match status" value="1"/>
</dbReference>
<dbReference type="EMBL" id="QRGA01000010">
    <property type="protein sequence ID" value="RDU97324.1"/>
    <property type="molecule type" value="Genomic_DNA"/>
</dbReference>
<dbReference type="InterPro" id="IPR009057">
    <property type="entry name" value="Homeodomain-like_sf"/>
</dbReference>
<evidence type="ECO:0000259" key="4">
    <source>
        <dbReference type="PROSITE" id="PS01124"/>
    </source>
</evidence>
<keyword evidence="6" id="KW-1185">Reference proteome</keyword>
<name>A0A3D8JXF7_9BURK</name>
<dbReference type="GO" id="GO:0003700">
    <property type="term" value="F:DNA-binding transcription factor activity"/>
    <property type="evidence" value="ECO:0007669"/>
    <property type="project" value="InterPro"/>
</dbReference>
<dbReference type="OrthoDB" id="6831751at2"/>
<dbReference type="SUPFAM" id="SSF52317">
    <property type="entry name" value="Class I glutamine amidotransferase-like"/>
    <property type="match status" value="1"/>
</dbReference>
<evidence type="ECO:0000313" key="6">
    <source>
        <dbReference type="Proteomes" id="UP000256838"/>
    </source>
</evidence>
<evidence type="ECO:0000313" key="5">
    <source>
        <dbReference type="EMBL" id="RDU97324.1"/>
    </source>
</evidence>
<dbReference type="Pfam" id="PF12833">
    <property type="entry name" value="HTH_18"/>
    <property type="match status" value="1"/>
</dbReference>
<keyword evidence="2" id="KW-0238">DNA-binding</keyword>
<dbReference type="GO" id="GO:0043565">
    <property type="term" value="F:sequence-specific DNA binding"/>
    <property type="evidence" value="ECO:0007669"/>
    <property type="project" value="InterPro"/>
</dbReference>
<dbReference type="Gene3D" id="1.10.10.60">
    <property type="entry name" value="Homeodomain-like"/>
    <property type="match status" value="1"/>
</dbReference>
<comment type="caution">
    <text evidence="5">The sequence shown here is derived from an EMBL/GenBank/DDBJ whole genome shotgun (WGS) entry which is preliminary data.</text>
</comment>
<evidence type="ECO:0000256" key="1">
    <source>
        <dbReference type="ARBA" id="ARBA00023015"/>
    </source>
</evidence>